<accession>A0A502KNI0</accession>
<comment type="caution">
    <text evidence="1">The sequence shown here is derived from an EMBL/GenBank/DDBJ whole genome shotgun (WGS) entry which is preliminary data.</text>
</comment>
<dbReference type="OrthoDB" id="10004399at2"/>
<dbReference type="AlphaFoldDB" id="A0A502KNI0"/>
<keyword evidence="2" id="KW-1185">Reference proteome</keyword>
<dbReference type="EMBL" id="SAWY01000038">
    <property type="protein sequence ID" value="TPH12784.1"/>
    <property type="molecule type" value="Genomic_DNA"/>
</dbReference>
<name>A0A502KNI0_9GAMM</name>
<reference evidence="1 2" key="1">
    <citation type="submission" date="2019-01" db="EMBL/GenBank/DDBJ databases">
        <title>Litorilituus lipolytica sp. nov., isolated from intertidal sand of the Yellow Sea in China.</title>
        <authorList>
            <person name="Liu A."/>
        </authorList>
    </citation>
    <scope>NUCLEOTIDE SEQUENCE [LARGE SCALE GENOMIC DNA]</scope>
    <source>
        <strain evidence="1 2">RZ04</strain>
    </source>
</reference>
<proteinExistence type="predicted"/>
<gene>
    <name evidence="1" type="ORF">EPA86_15245</name>
</gene>
<organism evidence="1 2">
    <name type="scientific">Litorilituus lipolyticus</name>
    <dbReference type="NCBI Taxonomy" id="2491017"/>
    <lineage>
        <taxon>Bacteria</taxon>
        <taxon>Pseudomonadati</taxon>
        <taxon>Pseudomonadota</taxon>
        <taxon>Gammaproteobacteria</taxon>
        <taxon>Alteromonadales</taxon>
        <taxon>Colwelliaceae</taxon>
        <taxon>Litorilituus</taxon>
    </lineage>
</organism>
<dbReference type="Proteomes" id="UP000315303">
    <property type="component" value="Unassembled WGS sequence"/>
</dbReference>
<evidence type="ECO:0000313" key="1">
    <source>
        <dbReference type="EMBL" id="TPH12784.1"/>
    </source>
</evidence>
<dbReference type="RefSeq" id="WP_140605141.1">
    <property type="nucleotide sequence ID" value="NZ_SAWY01000038.1"/>
</dbReference>
<protein>
    <submittedName>
        <fullName evidence="1">Uncharacterized protein</fullName>
    </submittedName>
</protein>
<evidence type="ECO:0000313" key="2">
    <source>
        <dbReference type="Proteomes" id="UP000315303"/>
    </source>
</evidence>
<sequence>MSYKRIDNGHYICVEDGVEYMSTWKFEKAFQKSLNDITTAQLAKKNSINHEKKCAIEFEKARKIYGDFVYMYPIDWLKTL</sequence>